<dbReference type="InterPro" id="IPR004843">
    <property type="entry name" value="Calcineurin-like_PHP"/>
</dbReference>
<evidence type="ECO:0000256" key="1">
    <source>
        <dbReference type="ARBA" id="ARBA00022801"/>
    </source>
</evidence>
<dbReference type="InterPro" id="IPR050535">
    <property type="entry name" value="DNA_Repair-Maintenance_Comp"/>
</dbReference>
<keyword evidence="4" id="KW-1185">Reference proteome</keyword>
<evidence type="ECO:0000259" key="2">
    <source>
        <dbReference type="Pfam" id="PF00149"/>
    </source>
</evidence>
<keyword evidence="3" id="KW-0269">Exonuclease</keyword>
<gene>
    <name evidence="3" type="ORF">D3Z33_03070</name>
</gene>
<keyword evidence="3" id="KW-0540">Nuclease</keyword>
<dbReference type="RefSeq" id="WP_160196324.1">
    <property type="nucleotide sequence ID" value="NZ_QXXA01000004.1"/>
</dbReference>
<accession>A0A845QWE4</accession>
<dbReference type="PANTHER" id="PTHR30337">
    <property type="entry name" value="COMPONENT OF ATP-DEPENDENT DSDNA EXONUCLEASE"/>
    <property type="match status" value="1"/>
</dbReference>
<proteinExistence type="predicted"/>
<dbReference type="InterPro" id="IPR029052">
    <property type="entry name" value="Metallo-depent_PP-like"/>
</dbReference>
<reference evidence="3 4" key="1">
    <citation type="submission" date="2018-08" db="EMBL/GenBank/DDBJ databases">
        <title>Murine metabolic-syndrome-specific gut microbial biobank.</title>
        <authorList>
            <person name="Liu C."/>
        </authorList>
    </citation>
    <scope>NUCLEOTIDE SEQUENCE [LARGE SCALE GENOMIC DNA]</scope>
    <source>
        <strain evidence="3 4">583</strain>
    </source>
</reference>
<dbReference type="AlphaFoldDB" id="A0A845QWE4"/>
<dbReference type="SUPFAM" id="SSF56300">
    <property type="entry name" value="Metallo-dependent phosphatases"/>
    <property type="match status" value="1"/>
</dbReference>
<feature type="domain" description="Calcineurin-like phosphoesterase" evidence="2">
    <location>
        <begin position="4"/>
        <end position="194"/>
    </location>
</feature>
<sequence>MSISFIHTGDVHIGMKFTTSKLDQDTSKNKRIEIIDTFLNIVKRCKSEKIDFLLIAGDLFEDELCTIADLKIINDSFKDIKNTNIIMITGNHDYLNEKSLYNLIDWNKNVYIIKEKNLSKLSFEKYNTDVWGLSWYEKEKSAQRFKDIKLNKDRNNILLLHGDIIDKKSKYMPIDKNHLKDLEFDYIGLGHIHKHQYISNNICYCGSPEPLDFGETGDHGIIEGIIDKNGLETKFISLANRRYHIKRLNINEDMTYNDILDNVINVDNNERLQKDFFRIILNGFIDKDIKPKIKELEYKLKDKFYFIKITDNTKENYDLEGLLKNNEENIIGRYIMEMKDKGLEDETITNALTIGLEELLREKGI</sequence>
<dbReference type="Pfam" id="PF00149">
    <property type="entry name" value="Metallophos"/>
    <property type="match status" value="1"/>
</dbReference>
<dbReference type="EMBL" id="QXXA01000004">
    <property type="protein sequence ID" value="NBI05836.1"/>
    <property type="molecule type" value="Genomic_DNA"/>
</dbReference>
<dbReference type="CDD" id="cd00840">
    <property type="entry name" value="MPP_Mre11_N"/>
    <property type="match status" value="1"/>
</dbReference>
<dbReference type="InterPro" id="IPR041796">
    <property type="entry name" value="Mre11_N"/>
</dbReference>
<keyword evidence="1" id="KW-0378">Hydrolase</keyword>
<evidence type="ECO:0000313" key="4">
    <source>
        <dbReference type="Proteomes" id="UP000467132"/>
    </source>
</evidence>
<dbReference type="OrthoDB" id="9773856at2"/>
<dbReference type="GO" id="GO:0004527">
    <property type="term" value="F:exonuclease activity"/>
    <property type="evidence" value="ECO:0007669"/>
    <property type="project" value="UniProtKB-KW"/>
</dbReference>
<comment type="caution">
    <text evidence="3">The sequence shown here is derived from an EMBL/GenBank/DDBJ whole genome shotgun (WGS) entry which is preliminary data.</text>
</comment>
<dbReference type="Gene3D" id="3.60.21.10">
    <property type="match status" value="1"/>
</dbReference>
<protein>
    <submittedName>
        <fullName evidence="3">DNA repair exonuclease</fullName>
    </submittedName>
</protein>
<name>A0A845QWE4_9CLOT</name>
<organism evidence="3 4">
    <name type="scientific">Senegalia massiliensis</name>
    <dbReference type="NCBI Taxonomy" id="1720316"/>
    <lineage>
        <taxon>Bacteria</taxon>
        <taxon>Bacillati</taxon>
        <taxon>Bacillota</taxon>
        <taxon>Clostridia</taxon>
        <taxon>Eubacteriales</taxon>
        <taxon>Clostridiaceae</taxon>
        <taxon>Senegalia</taxon>
    </lineage>
</organism>
<evidence type="ECO:0000313" key="3">
    <source>
        <dbReference type="EMBL" id="NBI05836.1"/>
    </source>
</evidence>
<dbReference type="Proteomes" id="UP000467132">
    <property type="component" value="Unassembled WGS sequence"/>
</dbReference>